<gene>
    <name evidence="2" type="ORF">AB1Y20_020721</name>
</gene>
<sequence>MAMTSSAAMIGVGVVEALIGGAFVLVPSTVLPCLLGRTLTVGNTGVAPLVATAGALRLTVAAFLLAIGACGVTGSVAPEAVRVLAAVAVLYCGLLKTYVLLFRSHKRMPTSWQAALALLEAAVLVGALAADGGFQPAELAHQVSFVFSAVVFICSLLLVLVAASKGLLAKNPTAGPDVSIETPELSSGLLFDDTRHTLSPASRRLLQ</sequence>
<keyword evidence="3" id="KW-1185">Reference proteome</keyword>
<dbReference type="AlphaFoldDB" id="A0AB34JY77"/>
<reference evidence="2 3" key="1">
    <citation type="journal article" date="2024" name="Science">
        <title>Giant polyketide synthase enzymes in the biosynthesis of giant marine polyether toxins.</title>
        <authorList>
            <person name="Fallon T.R."/>
            <person name="Shende V.V."/>
            <person name="Wierzbicki I.H."/>
            <person name="Pendleton A.L."/>
            <person name="Watervoot N.F."/>
            <person name="Auber R.P."/>
            <person name="Gonzalez D.J."/>
            <person name="Wisecaver J.H."/>
            <person name="Moore B.S."/>
        </authorList>
    </citation>
    <scope>NUCLEOTIDE SEQUENCE [LARGE SCALE GENOMIC DNA]</scope>
    <source>
        <strain evidence="2 3">12B1</strain>
    </source>
</reference>
<keyword evidence="1" id="KW-0472">Membrane</keyword>
<feature type="transmembrane region" description="Helical" evidence="1">
    <location>
        <begin position="55"/>
        <end position="77"/>
    </location>
</feature>
<feature type="transmembrane region" description="Helical" evidence="1">
    <location>
        <begin position="142"/>
        <end position="163"/>
    </location>
</feature>
<dbReference type="EMBL" id="JBGBPQ010000004">
    <property type="protein sequence ID" value="KAL1525893.1"/>
    <property type="molecule type" value="Genomic_DNA"/>
</dbReference>
<evidence type="ECO:0000256" key="1">
    <source>
        <dbReference type="SAM" id="Phobius"/>
    </source>
</evidence>
<feature type="transmembrane region" description="Helical" evidence="1">
    <location>
        <begin position="83"/>
        <end position="102"/>
    </location>
</feature>
<organism evidence="2 3">
    <name type="scientific">Prymnesium parvum</name>
    <name type="common">Toxic golden alga</name>
    <dbReference type="NCBI Taxonomy" id="97485"/>
    <lineage>
        <taxon>Eukaryota</taxon>
        <taxon>Haptista</taxon>
        <taxon>Haptophyta</taxon>
        <taxon>Prymnesiophyceae</taxon>
        <taxon>Prymnesiales</taxon>
        <taxon>Prymnesiaceae</taxon>
        <taxon>Prymnesium</taxon>
    </lineage>
</organism>
<feature type="transmembrane region" description="Helical" evidence="1">
    <location>
        <begin position="114"/>
        <end position="130"/>
    </location>
</feature>
<feature type="transmembrane region" description="Helical" evidence="1">
    <location>
        <begin position="6"/>
        <end position="35"/>
    </location>
</feature>
<evidence type="ECO:0000313" key="2">
    <source>
        <dbReference type="EMBL" id="KAL1525893.1"/>
    </source>
</evidence>
<evidence type="ECO:0000313" key="3">
    <source>
        <dbReference type="Proteomes" id="UP001515480"/>
    </source>
</evidence>
<dbReference type="Proteomes" id="UP001515480">
    <property type="component" value="Unassembled WGS sequence"/>
</dbReference>
<proteinExistence type="predicted"/>
<accession>A0AB34JY77</accession>
<name>A0AB34JY77_PRYPA</name>
<keyword evidence="1" id="KW-1133">Transmembrane helix</keyword>
<keyword evidence="1" id="KW-0812">Transmembrane</keyword>
<comment type="caution">
    <text evidence="2">The sequence shown here is derived from an EMBL/GenBank/DDBJ whole genome shotgun (WGS) entry which is preliminary data.</text>
</comment>
<protein>
    <submittedName>
        <fullName evidence="2">Uncharacterized protein</fullName>
    </submittedName>
</protein>